<keyword evidence="2" id="KW-1133">Transmembrane helix</keyword>
<evidence type="ECO:0000256" key="2">
    <source>
        <dbReference type="SAM" id="Phobius"/>
    </source>
</evidence>
<feature type="compositionally biased region" description="Basic and acidic residues" evidence="1">
    <location>
        <begin position="381"/>
        <end position="391"/>
    </location>
</feature>
<feature type="transmembrane region" description="Helical" evidence="2">
    <location>
        <begin position="179"/>
        <end position="199"/>
    </location>
</feature>
<dbReference type="EMBL" id="JARJCM010000036">
    <property type="protein sequence ID" value="KAJ7037602.1"/>
    <property type="molecule type" value="Genomic_DNA"/>
</dbReference>
<feature type="domain" description="DUF6533" evidence="3">
    <location>
        <begin position="82"/>
        <end position="127"/>
    </location>
</feature>
<evidence type="ECO:0000313" key="4">
    <source>
        <dbReference type="EMBL" id="KAJ7037602.1"/>
    </source>
</evidence>
<feature type="transmembrane region" description="Helical" evidence="2">
    <location>
        <begin position="146"/>
        <end position="167"/>
    </location>
</feature>
<feature type="transmembrane region" description="Helical" evidence="2">
    <location>
        <begin position="116"/>
        <end position="140"/>
    </location>
</feature>
<sequence length="406" mass="44358">MASPVYGTGHQQNQRTRIREDLTIFTPHHSVSPFSFNANTTNYLAHPRSSLLSNVAVRMSQSSGDTVQLPPELQKQIEVSAYVFAGATAVFIWDILNNLRSEYCLLFKHRLSAATLAYFISRVASLIYVLGFTIFASYPLKECSKAYIAFNSFYPVAVSASAFLFFFRVRAIFNGDRLATILFGCLWLAVLGSSITIPIGGKAAGLGDPTECIVAHVSAYVGSAGIVITVHDTLVFFAISYRLVSNFQAEQKTRGEKVKSLFSGSNLPAFSKSLFEDGQMYYMITVVTNIVATVMIYIPSVSPVYHGFLVVPNVTLTSIMACRVYRNTKLGATRGSRDLTLPTLNPLGPGGSTIPLSTVQFTGQHTAMSSSHIGENDSDSTENKESGREIPLHMTSMGKNSRYSSH</sequence>
<feature type="transmembrane region" description="Helical" evidence="2">
    <location>
        <begin position="280"/>
        <end position="298"/>
    </location>
</feature>
<keyword evidence="5" id="KW-1185">Reference proteome</keyword>
<feature type="transmembrane region" description="Helical" evidence="2">
    <location>
        <begin position="219"/>
        <end position="244"/>
    </location>
</feature>
<proteinExistence type="predicted"/>
<organism evidence="4 5">
    <name type="scientific">Mycena alexandri</name>
    <dbReference type="NCBI Taxonomy" id="1745969"/>
    <lineage>
        <taxon>Eukaryota</taxon>
        <taxon>Fungi</taxon>
        <taxon>Dikarya</taxon>
        <taxon>Basidiomycota</taxon>
        <taxon>Agaricomycotina</taxon>
        <taxon>Agaricomycetes</taxon>
        <taxon>Agaricomycetidae</taxon>
        <taxon>Agaricales</taxon>
        <taxon>Marasmiineae</taxon>
        <taxon>Mycenaceae</taxon>
        <taxon>Mycena</taxon>
    </lineage>
</organism>
<evidence type="ECO:0000256" key="1">
    <source>
        <dbReference type="SAM" id="MobiDB-lite"/>
    </source>
</evidence>
<feature type="transmembrane region" description="Helical" evidence="2">
    <location>
        <begin position="79"/>
        <end position="96"/>
    </location>
</feature>
<feature type="compositionally biased region" description="Polar residues" evidence="1">
    <location>
        <begin position="397"/>
        <end position="406"/>
    </location>
</feature>
<evidence type="ECO:0000259" key="3">
    <source>
        <dbReference type="Pfam" id="PF20151"/>
    </source>
</evidence>
<gene>
    <name evidence="4" type="ORF">C8F04DRAFT_1091852</name>
</gene>
<keyword evidence="2" id="KW-0472">Membrane</keyword>
<dbReference type="Pfam" id="PF20151">
    <property type="entry name" value="DUF6533"/>
    <property type="match status" value="1"/>
</dbReference>
<dbReference type="InterPro" id="IPR045340">
    <property type="entry name" value="DUF6533"/>
</dbReference>
<comment type="caution">
    <text evidence="4">The sequence shown here is derived from an EMBL/GenBank/DDBJ whole genome shotgun (WGS) entry which is preliminary data.</text>
</comment>
<protein>
    <recommendedName>
        <fullName evidence="3">DUF6533 domain-containing protein</fullName>
    </recommendedName>
</protein>
<reference evidence="4" key="1">
    <citation type="submission" date="2023-03" db="EMBL/GenBank/DDBJ databases">
        <title>Massive genome expansion in bonnet fungi (Mycena s.s.) driven by repeated elements and novel gene families across ecological guilds.</title>
        <authorList>
            <consortium name="Lawrence Berkeley National Laboratory"/>
            <person name="Harder C.B."/>
            <person name="Miyauchi S."/>
            <person name="Viragh M."/>
            <person name="Kuo A."/>
            <person name="Thoen E."/>
            <person name="Andreopoulos B."/>
            <person name="Lu D."/>
            <person name="Skrede I."/>
            <person name="Drula E."/>
            <person name="Henrissat B."/>
            <person name="Morin E."/>
            <person name="Kohler A."/>
            <person name="Barry K."/>
            <person name="LaButti K."/>
            <person name="Morin E."/>
            <person name="Salamov A."/>
            <person name="Lipzen A."/>
            <person name="Mereny Z."/>
            <person name="Hegedus B."/>
            <person name="Baldrian P."/>
            <person name="Stursova M."/>
            <person name="Weitz H."/>
            <person name="Taylor A."/>
            <person name="Grigoriev I.V."/>
            <person name="Nagy L.G."/>
            <person name="Martin F."/>
            <person name="Kauserud H."/>
        </authorList>
    </citation>
    <scope>NUCLEOTIDE SEQUENCE</scope>
    <source>
        <strain evidence="4">CBHHK200</strain>
    </source>
</reference>
<feature type="region of interest" description="Disordered" evidence="1">
    <location>
        <begin position="367"/>
        <end position="406"/>
    </location>
</feature>
<accession>A0AAD6T5C6</accession>
<keyword evidence="2" id="KW-0812">Transmembrane</keyword>
<name>A0AAD6T5C6_9AGAR</name>
<evidence type="ECO:0000313" key="5">
    <source>
        <dbReference type="Proteomes" id="UP001218188"/>
    </source>
</evidence>
<dbReference type="Proteomes" id="UP001218188">
    <property type="component" value="Unassembled WGS sequence"/>
</dbReference>
<feature type="transmembrane region" description="Helical" evidence="2">
    <location>
        <begin position="304"/>
        <end position="325"/>
    </location>
</feature>
<dbReference type="AlphaFoldDB" id="A0AAD6T5C6"/>